<feature type="region of interest" description="Disordered" evidence="5">
    <location>
        <begin position="117"/>
        <end position="395"/>
    </location>
</feature>
<evidence type="ECO:0000256" key="2">
    <source>
        <dbReference type="ARBA" id="ARBA00023015"/>
    </source>
</evidence>
<feature type="region of interest" description="Disordered" evidence="5">
    <location>
        <begin position="574"/>
        <end position="668"/>
    </location>
</feature>
<feature type="domain" description="BHLH" evidence="6">
    <location>
        <begin position="380"/>
        <end position="469"/>
    </location>
</feature>
<evidence type="ECO:0000256" key="4">
    <source>
        <dbReference type="ARBA" id="ARBA00023242"/>
    </source>
</evidence>
<dbReference type="Pfam" id="PF00010">
    <property type="entry name" value="HLH"/>
    <property type="match status" value="1"/>
</dbReference>
<protein>
    <submittedName>
        <fullName evidence="7">HLH-domain-containing protein</fullName>
    </submittedName>
</protein>
<dbReference type="AlphaFoldDB" id="A0A164YSF4"/>
<feature type="compositionally biased region" description="Polar residues" evidence="5">
    <location>
        <begin position="147"/>
        <end position="159"/>
    </location>
</feature>
<feature type="compositionally biased region" description="Polar residues" evidence="5">
    <location>
        <begin position="25"/>
        <end position="35"/>
    </location>
</feature>
<evidence type="ECO:0000256" key="1">
    <source>
        <dbReference type="ARBA" id="ARBA00004123"/>
    </source>
</evidence>
<dbReference type="SMART" id="SM00353">
    <property type="entry name" value="HLH"/>
    <property type="match status" value="1"/>
</dbReference>
<keyword evidence="8" id="KW-1185">Reference proteome</keyword>
<feature type="region of interest" description="Disordered" evidence="5">
    <location>
        <begin position="77"/>
        <end position="103"/>
    </location>
</feature>
<dbReference type="STRING" id="1314777.A0A164YSF4"/>
<comment type="subcellular location">
    <subcellularLocation>
        <location evidence="1">Nucleus</location>
    </subcellularLocation>
</comment>
<dbReference type="SUPFAM" id="SSF47459">
    <property type="entry name" value="HLH, helix-loop-helix DNA-binding domain"/>
    <property type="match status" value="1"/>
</dbReference>
<feature type="compositionally biased region" description="Low complexity" evidence="5">
    <location>
        <begin position="170"/>
        <end position="180"/>
    </location>
</feature>
<dbReference type="InterPro" id="IPR011598">
    <property type="entry name" value="bHLH_dom"/>
</dbReference>
<feature type="compositionally biased region" description="Polar residues" evidence="5">
    <location>
        <begin position="317"/>
        <end position="326"/>
    </location>
</feature>
<dbReference type="OrthoDB" id="690068at2759"/>
<evidence type="ECO:0000313" key="8">
    <source>
        <dbReference type="Proteomes" id="UP000076722"/>
    </source>
</evidence>
<reference evidence="7 8" key="1">
    <citation type="journal article" date="2016" name="Mol. Biol. Evol.">
        <title>Comparative Genomics of Early-Diverging Mushroom-Forming Fungi Provides Insights into the Origins of Lignocellulose Decay Capabilities.</title>
        <authorList>
            <person name="Nagy L.G."/>
            <person name="Riley R."/>
            <person name="Tritt A."/>
            <person name="Adam C."/>
            <person name="Daum C."/>
            <person name="Floudas D."/>
            <person name="Sun H."/>
            <person name="Yadav J.S."/>
            <person name="Pangilinan J."/>
            <person name="Larsson K.H."/>
            <person name="Matsuura K."/>
            <person name="Barry K."/>
            <person name="Labutti K."/>
            <person name="Kuo R."/>
            <person name="Ohm R.A."/>
            <person name="Bhattacharya S.S."/>
            <person name="Shirouzu T."/>
            <person name="Yoshinaga Y."/>
            <person name="Martin F.M."/>
            <person name="Grigoriev I.V."/>
            <person name="Hibbett D.S."/>
        </authorList>
    </citation>
    <scope>NUCLEOTIDE SEQUENCE [LARGE SCALE GENOMIC DNA]</scope>
    <source>
        <strain evidence="7 8">HHB9708</strain>
    </source>
</reference>
<keyword evidence="3" id="KW-0804">Transcription</keyword>
<feature type="region of interest" description="Disordered" evidence="5">
    <location>
        <begin position="487"/>
        <end position="512"/>
    </location>
</feature>
<dbReference type="InterPro" id="IPR051732">
    <property type="entry name" value="USF"/>
</dbReference>
<dbReference type="GO" id="GO:0000981">
    <property type="term" value="F:DNA-binding transcription factor activity, RNA polymerase II-specific"/>
    <property type="evidence" value="ECO:0007669"/>
    <property type="project" value="TreeGrafter"/>
</dbReference>
<dbReference type="GO" id="GO:0005634">
    <property type="term" value="C:nucleus"/>
    <property type="evidence" value="ECO:0007669"/>
    <property type="project" value="UniProtKB-SubCell"/>
</dbReference>
<keyword evidence="2" id="KW-0805">Transcription regulation</keyword>
<dbReference type="CDD" id="cd11387">
    <property type="entry name" value="bHLHzip_USF_MITF"/>
    <property type="match status" value="1"/>
</dbReference>
<sequence length="668" mass="71600">MATTYFTSYNPKVRQEGFQPPSPPLSASGTSSNPNPFDPNLFVGSSTTPSVHSVLGDPFRKYGNGDVDFVEDLASLMGPNHKEPSQHGHSPAPYDDYSRHPPHNIFDVSAHPAAHHHFPSHFSLPSPGAFQAQRPGSSHHMQHHPDTPSSLHGHSNSPFNHPADSHLPHHVPLPAALPPLNINGHHPPSVESPILPSSGSPFLHTPIEHLHRPPSPIHSRSRSRSKPPSSAGGPLGEGSKLPRTIPTEPFSNSSAYVAGIPGRSRMSKKRASMSGIERPHPSSIAIPPSRPGTSGGQQTATSPLAMHMHGPSGWPGSFNSLPTPDSLTAHGFGSYGASGATPSAPTGAPLGSSPKDMKESPPPQDPASKQAALANEKRRRRRESHNAVERRRRDNINEKISELATLIPECMLDNTPPNAPANGNSKAEVFNVSATNAQSINDEDGKETATVKANKGMILRKSVEYIRFLQQLVSAQASRNRELESQLQRYQSGEGRSPVSSPDTNSLQTNGSSDLQNVTALTFNEELMLHSGLNIGNLGMLHSLGADNDFLNMGLHSFNGGMKGNGFDGLESIHENGNSLMPHVDQDGDEMDDDEGDARMDMETSPSAESPEDERARDDEDEERGRGRIRGQRVGNGINGAHSSASRGNVSGKREDHVAVKTESSMES</sequence>
<feature type="compositionally biased region" description="Polar residues" evidence="5">
    <location>
        <begin position="498"/>
        <end position="512"/>
    </location>
</feature>
<keyword evidence="4" id="KW-0539">Nucleus</keyword>
<dbReference type="InterPro" id="IPR036638">
    <property type="entry name" value="HLH_DNA-bd_sf"/>
</dbReference>
<feature type="region of interest" description="Disordered" evidence="5">
    <location>
        <begin position="1"/>
        <end position="43"/>
    </location>
</feature>
<evidence type="ECO:0000256" key="5">
    <source>
        <dbReference type="SAM" id="MobiDB-lite"/>
    </source>
</evidence>
<feature type="compositionally biased region" description="Basic and acidic residues" evidence="5">
    <location>
        <begin position="613"/>
        <end position="626"/>
    </location>
</feature>
<feature type="compositionally biased region" description="Basic and acidic residues" evidence="5">
    <location>
        <begin position="384"/>
        <end position="395"/>
    </location>
</feature>
<feature type="compositionally biased region" description="Polar residues" evidence="5">
    <location>
        <begin position="1"/>
        <end position="10"/>
    </location>
</feature>
<evidence type="ECO:0000259" key="6">
    <source>
        <dbReference type="PROSITE" id="PS50888"/>
    </source>
</evidence>
<dbReference type="Gene3D" id="4.10.280.10">
    <property type="entry name" value="Helix-loop-helix DNA-binding domain"/>
    <property type="match status" value="1"/>
</dbReference>
<dbReference type="PANTHER" id="PTHR46117:SF3">
    <property type="entry name" value="FI24210P1"/>
    <property type="match status" value="1"/>
</dbReference>
<dbReference type="Proteomes" id="UP000076722">
    <property type="component" value="Unassembled WGS sequence"/>
</dbReference>
<dbReference type="GO" id="GO:0046983">
    <property type="term" value="F:protein dimerization activity"/>
    <property type="evidence" value="ECO:0007669"/>
    <property type="project" value="InterPro"/>
</dbReference>
<name>A0A164YSF4_9AGAM</name>
<proteinExistence type="predicted"/>
<dbReference type="PROSITE" id="PS50888">
    <property type="entry name" value="BHLH"/>
    <property type="match status" value="1"/>
</dbReference>
<accession>A0A164YSF4</accession>
<dbReference type="GO" id="GO:0000978">
    <property type="term" value="F:RNA polymerase II cis-regulatory region sequence-specific DNA binding"/>
    <property type="evidence" value="ECO:0007669"/>
    <property type="project" value="TreeGrafter"/>
</dbReference>
<feature type="compositionally biased region" description="Acidic residues" evidence="5">
    <location>
        <begin position="587"/>
        <end position="596"/>
    </location>
</feature>
<organism evidence="7 8">
    <name type="scientific">Sistotremastrum niveocremeum HHB9708</name>
    <dbReference type="NCBI Taxonomy" id="1314777"/>
    <lineage>
        <taxon>Eukaryota</taxon>
        <taxon>Fungi</taxon>
        <taxon>Dikarya</taxon>
        <taxon>Basidiomycota</taxon>
        <taxon>Agaricomycotina</taxon>
        <taxon>Agaricomycetes</taxon>
        <taxon>Sistotremastrales</taxon>
        <taxon>Sistotremastraceae</taxon>
        <taxon>Sertulicium</taxon>
        <taxon>Sertulicium niveocremeum</taxon>
    </lineage>
</organism>
<evidence type="ECO:0000256" key="3">
    <source>
        <dbReference type="ARBA" id="ARBA00023163"/>
    </source>
</evidence>
<dbReference type="EMBL" id="KV419397">
    <property type="protein sequence ID" value="KZS97194.1"/>
    <property type="molecule type" value="Genomic_DNA"/>
</dbReference>
<evidence type="ECO:0000313" key="7">
    <source>
        <dbReference type="EMBL" id="KZS97194.1"/>
    </source>
</evidence>
<gene>
    <name evidence="7" type="ORF">SISNIDRAFT_482129</name>
</gene>
<dbReference type="PANTHER" id="PTHR46117">
    <property type="entry name" value="FI24210P1"/>
    <property type="match status" value="1"/>
</dbReference>